<feature type="transmembrane region" description="Helical" evidence="7">
    <location>
        <begin position="262"/>
        <end position="282"/>
    </location>
</feature>
<proteinExistence type="predicted"/>
<dbReference type="EMBL" id="JBHUIR010000003">
    <property type="protein sequence ID" value="MFD2258239.1"/>
    <property type="molecule type" value="Genomic_DNA"/>
</dbReference>
<evidence type="ECO:0000256" key="7">
    <source>
        <dbReference type="SAM" id="Phobius"/>
    </source>
</evidence>
<evidence type="ECO:0000313" key="9">
    <source>
        <dbReference type="Proteomes" id="UP001597373"/>
    </source>
</evidence>
<comment type="caution">
    <text evidence="8">The sequence shown here is derived from an EMBL/GenBank/DDBJ whole genome shotgun (WGS) entry which is preliminary data.</text>
</comment>
<feature type="transmembrane region" description="Helical" evidence="7">
    <location>
        <begin position="167"/>
        <end position="185"/>
    </location>
</feature>
<evidence type="ECO:0000256" key="6">
    <source>
        <dbReference type="ARBA" id="ARBA00023136"/>
    </source>
</evidence>
<feature type="transmembrane region" description="Helical" evidence="7">
    <location>
        <begin position="95"/>
        <end position="120"/>
    </location>
</feature>
<keyword evidence="4 7" id="KW-0812">Transmembrane</keyword>
<dbReference type="PANTHER" id="PTHR36838">
    <property type="entry name" value="AUXIN EFFLUX CARRIER FAMILY PROTEIN"/>
    <property type="match status" value="1"/>
</dbReference>
<organism evidence="8 9">
    <name type="scientific">Chelativorans composti</name>
    <dbReference type="NCBI Taxonomy" id="768533"/>
    <lineage>
        <taxon>Bacteria</taxon>
        <taxon>Pseudomonadati</taxon>
        <taxon>Pseudomonadota</taxon>
        <taxon>Alphaproteobacteria</taxon>
        <taxon>Hyphomicrobiales</taxon>
        <taxon>Phyllobacteriaceae</taxon>
        <taxon>Chelativorans</taxon>
    </lineage>
</organism>
<feature type="transmembrane region" description="Helical" evidence="7">
    <location>
        <begin position="197"/>
        <end position="217"/>
    </location>
</feature>
<dbReference type="Pfam" id="PF03547">
    <property type="entry name" value="Mem_trans"/>
    <property type="match status" value="1"/>
</dbReference>
<keyword evidence="9" id="KW-1185">Reference proteome</keyword>
<evidence type="ECO:0000256" key="5">
    <source>
        <dbReference type="ARBA" id="ARBA00022989"/>
    </source>
</evidence>
<sequence length="311" mass="32335">MLDLLSLVMPLYLLILTGFSMVRLRLLPDGSIPAIGALVMNIALPALIINTLVGQNLREAFSLNYLLAYMLGATATVLLVFTLFLTILRRRWTVAFMAGFCSAMANSGFVGLPLVTLVLGASGLRAVPMTFLVENVVLIPTALALTEITDGSQSSARQVLMKMVKRLASSPILLAIGAGSALSALDVHLPAPVGKTIALLASAAVPCALIIIGAMLANTRPTAAGMDAIWITIGKLALHPLATFLAFLVIGNVPTDMRDAGIILASAPMATIVPLIGARFGLEGLTATALLTATVASFVTITIVLSLLAHA</sequence>
<feature type="transmembrane region" description="Helical" evidence="7">
    <location>
        <begin position="34"/>
        <end position="53"/>
    </location>
</feature>
<gene>
    <name evidence="8" type="ORF">ACFSMZ_00465</name>
</gene>
<name>A0ABW5DEB9_9HYPH</name>
<evidence type="ECO:0000256" key="3">
    <source>
        <dbReference type="ARBA" id="ARBA00022475"/>
    </source>
</evidence>
<feature type="transmembrane region" description="Helical" evidence="7">
    <location>
        <begin position="126"/>
        <end position="146"/>
    </location>
</feature>
<feature type="transmembrane region" description="Helical" evidence="7">
    <location>
        <begin position="65"/>
        <end position="88"/>
    </location>
</feature>
<keyword evidence="6 7" id="KW-0472">Membrane</keyword>
<keyword evidence="2" id="KW-0813">Transport</keyword>
<dbReference type="RefSeq" id="WP_345099366.1">
    <property type="nucleotide sequence ID" value="NZ_BAABGS010000056.1"/>
</dbReference>
<evidence type="ECO:0000256" key="2">
    <source>
        <dbReference type="ARBA" id="ARBA00022448"/>
    </source>
</evidence>
<feature type="transmembrane region" description="Helical" evidence="7">
    <location>
        <begin position="289"/>
        <end position="309"/>
    </location>
</feature>
<protein>
    <submittedName>
        <fullName evidence="8">AEC family transporter</fullName>
    </submittedName>
</protein>
<accession>A0ABW5DEB9</accession>
<dbReference type="PANTHER" id="PTHR36838:SF1">
    <property type="entry name" value="SLR1864 PROTEIN"/>
    <property type="match status" value="1"/>
</dbReference>
<dbReference type="Proteomes" id="UP001597373">
    <property type="component" value="Unassembled WGS sequence"/>
</dbReference>
<keyword evidence="3" id="KW-1003">Cell membrane</keyword>
<keyword evidence="5 7" id="KW-1133">Transmembrane helix</keyword>
<evidence type="ECO:0000313" key="8">
    <source>
        <dbReference type="EMBL" id="MFD2258239.1"/>
    </source>
</evidence>
<evidence type="ECO:0000256" key="4">
    <source>
        <dbReference type="ARBA" id="ARBA00022692"/>
    </source>
</evidence>
<dbReference type="InterPro" id="IPR004776">
    <property type="entry name" value="Mem_transp_PIN-like"/>
</dbReference>
<feature type="transmembrane region" description="Helical" evidence="7">
    <location>
        <begin position="229"/>
        <end position="250"/>
    </location>
</feature>
<evidence type="ECO:0000256" key="1">
    <source>
        <dbReference type="ARBA" id="ARBA00004141"/>
    </source>
</evidence>
<feature type="transmembrane region" description="Helical" evidence="7">
    <location>
        <begin position="6"/>
        <end position="22"/>
    </location>
</feature>
<reference evidence="9" key="1">
    <citation type="journal article" date="2019" name="Int. J. Syst. Evol. Microbiol.">
        <title>The Global Catalogue of Microorganisms (GCM) 10K type strain sequencing project: providing services to taxonomists for standard genome sequencing and annotation.</title>
        <authorList>
            <consortium name="The Broad Institute Genomics Platform"/>
            <consortium name="The Broad Institute Genome Sequencing Center for Infectious Disease"/>
            <person name="Wu L."/>
            <person name="Ma J."/>
        </authorList>
    </citation>
    <scope>NUCLEOTIDE SEQUENCE [LARGE SCALE GENOMIC DNA]</scope>
    <source>
        <strain evidence="9">KCTC 23707</strain>
    </source>
</reference>
<comment type="subcellular location">
    <subcellularLocation>
        <location evidence="1">Membrane</location>
        <topology evidence="1">Multi-pass membrane protein</topology>
    </subcellularLocation>
</comment>